<feature type="region of interest" description="Disordered" evidence="1">
    <location>
        <begin position="1"/>
        <end position="33"/>
    </location>
</feature>
<proteinExistence type="predicted"/>
<sequence length="276" mass="31149">MDTTDAVATMPKKPKSKIDSCPQQSKRHATQSARHDKYHRCDCYGHTLGLPNYKALAQPRTNNYYNAVGGCPCIPRSVARPGSWRQKRDQIRSASNYRQTWCAKGHPNATCCVHAGEAYGWLPGPHGVLSKNCAASGLCDTFGNMEFKRPPRRGDIDSDVSSVNTQKLEGLESLILKEHGERRRIEMDVDELEEIKKKGTEEDYKLDFHNEKSRKLAMAATESQLKGLLREVRGIVDRPLNQTNIDILRGIIDRQERLMKLRAAKATEDFPPIIHP</sequence>
<dbReference type="EMBL" id="CAEQ01000525">
    <property type="protein sequence ID" value="CCD11962.1"/>
    <property type="molecule type" value="Genomic_DNA"/>
</dbReference>
<protein>
    <submittedName>
        <fullName evidence="2">WGS project CAEQ00000000 data, annotated contig 1156</fullName>
    </submittedName>
</protein>
<reference evidence="2 3" key="2">
    <citation type="journal article" date="2012" name="Proc. Natl. Acad. Sci. U.S.A.">
        <title>Antigenic diversity is generated by distinct evolutionary mechanisms in African trypanosome species.</title>
        <authorList>
            <person name="Jackson A.P."/>
            <person name="Berry A."/>
            <person name="Aslett M."/>
            <person name="Allison H.C."/>
            <person name="Burton P."/>
            <person name="Vavrova-Anderson J."/>
            <person name="Brown R."/>
            <person name="Browne H."/>
            <person name="Corton N."/>
            <person name="Hauser H."/>
            <person name="Gamble J."/>
            <person name="Gilderthorp R."/>
            <person name="Marcello L."/>
            <person name="McQuillan J."/>
            <person name="Otto T.D."/>
            <person name="Quail M.A."/>
            <person name="Sanders M.J."/>
            <person name="van Tonder A."/>
            <person name="Ginger M.L."/>
            <person name="Field M.C."/>
            <person name="Barry J.D."/>
            <person name="Hertz-Fowler C."/>
            <person name="Berriman M."/>
        </authorList>
    </citation>
    <scope>NUCLEOTIDE SEQUENCE [LARGE SCALE GENOMIC DNA]</scope>
    <source>
        <strain evidence="2 3">IL3000</strain>
    </source>
</reference>
<accession>F9W474</accession>
<evidence type="ECO:0000256" key="1">
    <source>
        <dbReference type="SAM" id="MobiDB-lite"/>
    </source>
</evidence>
<dbReference type="OMA" id="CRCYGHD"/>
<evidence type="ECO:0000313" key="3">
    <source>
        <dbReference type="Proteomes" id="UP000000702"/>
    </source>
</evidence>
<dbReference type="Proteomes" id="UP000000702">
    <property type="component" value="Unassembled WGS sequence"/>
</dbReference>
<evidence type="ECO:0000313" key="2">
    <source>
        <dbReference type="EMBL" id="CCD11962.1"/>
    </source>
</evidence>
<dbReference type="VEuPathDB" id="TriTrypDB:TcIL3000_0_28950"/>
<keyword evidence="3" id="KW-1185">Reference proteome</keyword>
<name>F9W474_TRYCI</name>
<gene>
    <name evidence="2" type="ORF">TCIL3000_0_28950</name>
</gene>
<reference evidence="3" key="1">
    <citation type="submission" date="2011-07" db="EMBL/GenBank/DDBJ databases">
        <title>Divergent evolution of antigenic variation in African trypanosomes.</title>
        <authorList>
            <person name="Jackson A.P."/>
            <person name="Berry A."/>
            <person name="Allison H.C."/>
            <person name="Burton P."/>
            <person name="Anderson J."/>
            <person name="Aslett M."/>
            <person name="Brown R."/>
            <person name="Corton N."/>
            <person name="Harris D."/>
            <person name="Hauser H."/>
            <person name="Gamble J."/>
            <person name="Gilderthorp R."/>
            <person name="McQuillan J."/>
            <person name="Quail M.A."/>
            <person name="Sanders M."/>
            <person name="Van Tonder A."/>
            <person name="Ginger M.L."/>
            <person name="Donelson J.E."/>
            <person name="Field M.C."/>
            <person name="Barry J.D."/>
            <person name="Berriman M."/>
            <person name="Hertz-Fowler C."/>
        </authorList>
    </citation>
    <scope>NUCLEOTIDE SEQUENCE [LARGE SCALE GENOMIC DNA]</scope>
    <source>
        <strain evidence="3">IL3000</strain>
    </source>
</reference>
<organism evidence="2 3">
    <name type="scientific">Trypanosoma congolense (strain IL3000)</name>
    <dbReference type="NCBI Taxonomy" id="1068625"/>
    <lineage>
        <taxon>Eukaryota</taxon>
        <taxon>Discoba</taxon>
        <taxon>Euglenozoa</taxon>
        <taxon>Kinetoplastea</taxon>
        <taxon>Metakinetoplastina</taxon>
        <taxon>Trypanosomatida</taxon>
        <taxon>Trypanosomatidae</taxon>
        <taxon>Trypanosoma</taxon>
        <taxon>Nannomonas</taxon>
    </lineage>
</organism>
<comment type="caution">
    <text evidence="2">The sequence shown here is derived from an EMBL/GenBank/DDBJ whole genome shotgun (WGS) entry which is preliminary data.</text>
</comment>
<dbReference type="AlphaFoldDB" id="F9W474"/>